<sequence>MFTEAFVATCSPDELLGQVIQILCPRYNIDAPHLLALRQLLSNAIVAPRKPPTLKRTRPDKRIGEIGSIYNTPHRSPYGPNGPPVSANQSFYFHHQDADFERLLPRVDRLRYVWMNEPASQSESDGEEIPDSHESLQSQLTSIETPSTERNGSPLSPTSFSLSLTEHSKRAAAKVPPQAEDLRPTANQELASGDESLSVSKYGSDIPHKDASADSQKSQHPSVPTTTIMSTERTVTSEHESTTLSSPLLPTVNIAIELPESQEMHSVPPPPHSAPPFYMPQCSNTQDTVNSTQPSEVFSPSDDFINYTPLTQEATRQDTSLQAEMSNSYPRTSVINTTAELPKPSPRPSPRACSSSPLVSVPPLGKRSRGQSEATDDAPSLKRSKSTEAL</sequence>
<evidence type="ECO:0000256" key="1">
    <source>
        <dbReference type="SAM" id="MobiDB-lite"/>
    </source>
</evidence>
<feature type="compositionally biased region" description="Polar residues" evidence="1">
    <location>
        <begin position="213"/>
        <end position="234"/>
    </location>
</feature>
<feature type="compositionally biased region" description="Low complexity" evidence="1">
    <location>
        <begin position="153"/>
        <end position="165"/>
    </location>
</feature>
<feature type="compositionally biased region" description="Polar residues" evidence="1">
    <location>
        <begin position="135"/>
        <end position="151"/>
    </location>
</feature>
<evidence type="ECO:0000313" key="3">
    <source>
        <dbReference type="Proteomes" id="UP000800082"/>
    </source>
</evidence>
<dbReference type="RefSeq" id="XP_033453057.1">
    <property type="nucleotide sequence ID" value="XM_033597743.1"/>
</dbReference>
<dbReference type="AlphaFoldDB" id="A0A6A5RZ54"/>
<dbReference type="GeneID" id="54355410"/>
<dbReference type="EMBL" id="ML978958">
    <property type="protein sequence ID" value="KAF1932809.1"/>
    <property type="molecule type" value="Genomic_DNA"/>
</dbReference>
<accession>A0A6A5RZ54</accession>
<feature type="region of interest" description="Disordered" evidence="1">
    <location>
        <begin position="118"/>
        <end position="245"/>
    </location>
</feature>
<feature type="compositionally biased region" description="Polar residues" evidence="1">
    <location>
        <begin position="316"/>
        <end position="339"/>
    </location>
</feature>
<feature type="compositionally biased region" description="Low complexity" evidence="1">
    <location>
        <begin position="350"/>
        <end position="364"/>
    </location>
</feature>
<name>A0A6A5RZ54_9PLEO</name>
<protein>
    <submittedName>
        <fullName evidence="2">Uncharacterized protein</fullName>
    </submittedName>
</protein>
<keyword evidence="3" id="KW-1185">Reference proteome</keyword>
<evidence type="ECO:0000313" key="2">
    <source>
        <dbReference type="EMBL" id="KAF1932809.1"/>
    </source>
</evidence>
<dbReference type="Proteomes" id="UP000800082">
    <property type="component" value="Unassembled WGS sequence"/>
</dbReference>
<feature type="compositionally biased region" description="Polar residues" evidence="1">
    <location>
        <begin position="185"/>
        <end position="201"/>
    </location>
</feature>
<dbReference type="OrthoDB" id="3793573at2759"/>
<proteinExistence type="predicted"/>
<feature type="region of interest" description="Disordered" evidence="1">
    <location>
        <begin position="316"/>
        <end position="390"/>
    </location>
</feature>
<gene>
    <name evidence="2" type="ORF">M421DRAFT_89154</name>
</gene>
<reference evidence="2" key="1">
    <citation type="journal article" date="2020" name="Stud. Mycol.">
        <title>101 Dothideomycetes genomes: a test case for predicting lifestyles and emergence of pathogens.</title>
        <authorList>
            <person name="Haridas S."/>
            <person name="Albert R."/>
            <person name="Binder M."/>
            <person name="Bloem J."/>
            <person name="Labutti K."/>
            <person name="Salamov A."/>
            <person name="Andreopoulos B."/>
            <person name="Baker S."/>
            <person name="Barry K."/>
            <person name="Bills G."/>
            <person name="Bluhm B."/>
            <person name="Cannon C."/>
            <person name="Castanera R."/>
            <person name="Culley D."/>
            <person name="Daum C."/>
            <person name="Ezra D."/>
            <person name="Gonzalez J."/>
            <person name="Henrissat B."/>
            <person name="Kuo A."/>
            <person name="Liang C."/>
            <person name="Lipzen A."/>
            <person name="Lutzoni F."/>
            <person name="Magnuson J."/>
            <person name="Mondo S."/>
            <person name="Nolan M."/>
            <person name="Ohm R."/>
            <person name="Pangilinan J."/>
            <person name="Park H.-J."/>
            <person name="Ramirez L."/>
            <person name="Alfaro M."/>
            <person name="Sun H."/>
            <person name="Tritt A."/>
            <person name="Yoshinaga Y."/>
            <person name="Zwiers L.-H."/>
            <person name="Turgeon B."/>
            <person name="Goodwin S."/>
            <person name="Spatafora J."/>
            <person name="Crous P."/>
            <person name="Grigoriev I."/>
        </authorList>
    </citation>
    <scope>NUCLEOTIDE SEQUENCE</scope>
    <source>
        <strain evidence="2">CBS 183.55</strain>
    </source>
</reference>
<organism evidence="2 3">
    <name type="scientific">Didymella exigua CBS 183.55</name>
    <dbReference type="NCBI Taxonomy" id="1150837"/>
    <lineage>
        <taxon>Eukaryota</taxon>
        <taxon>Fungi</taxon>
        <taxon>Dikarya</taxon>
        <taxon>Ascomycota</taxon>
        <taxon>Pezizomycotina</taxon>
        <taxon>Dothideomycetes</taxon>
        <taxon>Pleosporomycetidae</taxon>
        <taxon>Pleosporales</taxon>
        <taxon>Pleosporineae</taxon>
        <taxon>Didymellaceae</taxon>
        <taxon>Didymella</taxon>
    </lineage>
</organism>